<sequence length="157" mass="17202">MGGAVGLQVRECLANHGHCQSFPLFKLRIYRCGVCIPPGDTHTCRPSDPKRYHQLSPNSAHSKVRVSLHIHQGGNGVSEQMTAQRAHEHRPRKSEAALNAPRTAPGTGKWFPSLPLLAFASVFRSFCWRKPPARSLLVPRPGRGSGGLHPGSLSCWQ</sequence>
<dbReference type="EMBL" id="JACAGB010000002">
    <property type="protein sequence ID" value="KAF6382720.1"/>
    <property type="molecule type" value="Genomic_DNA"/>
</dbReference>
<dbReference type="AlphaFoldDB" id="A0A7J8A9Q8"/>
<protein>
    <submittedName>
        <fullName evidence="2">Uncharacterized protein</fullName>
    </submittedName>
</protein>
<keyword evidence="3" id="KW-1185">Reference proteome</keyword>
<organism evidence="2 3">
    <name type="scientific">Pipistrellus kuhlii</name>
    <name type="common">Kuhl's pipistrelle</name>
    <dbReference type="NCBI Taxonomy" id="59472"/>
    <lineage>
        <taxon>Eukaryota</taxon>
        <taxon>Metazoa</taxon>
        <taxon>Chordata</taxon>
        <taxon>Craniata</taxon>
        <taxon>Vertebrata</taxon>
        <taxon>Euteleostomi</taxon>
        <taxon>Mammalia</taxon>
        <taxon>Eutheria</taxon>
        <taxon>Laurasiatheria</taxon>
        <taxon>Chiroptera</taxon>
        <taxon>Yangochiroptera</taxon>
        <taxon>Vespertilionidae</taxon>
        <taxon>Pipistrellus</taxon>
    </lineage>
</organism>
<dbReference type="Proteomes" id="UP000558488">
    <property type="component" value="Unassembled WGS sequence"/>
</dbReference>
<comment type="caution">
    <text evidence="2">The sequence shown here is derived from an EMBL/GenBank/DDBJ whole genome shotgun (WGS) entry which is preliminary data.</text>
</comment>
<accession>A0A7J8A9Q8</accession>
<name>A0A7J8A9Q8_PIPKU</name>
<proteinExistence type="predicted"/>
<gene>
    <name evidence="2" type="ORF">mPipKuh1_009055</name>
</gene>
<evidence type="ECO:0000313" key="3">
    <source>
        <dbReference type="Proteomes" id="UP000558488"/>
    </source>
</evidence>
<evidence type="ECO:0000313" key="2">
    <source>
        <dbReference type="EMBL" id="KAF6382720.1"/>
    </source>
</evidence>
<feature type="region of interest" description="Disordered" evidence="1">
    <location>
        <begin position="74"/>
        <end position="104"/>
    </location>
</feature>
<feature type="region of interest" description="Disordered" evidence="1">
    <location>
        <begin position="137"/>
        <end position="157"/>
    </location>
</feature>
<evidence type="ECO:0000256" key="1">
    <source>
        <dbReference type="SAM" id="MobiDB-lite"/>
    </source>
</evidence>
<reference evidence="2 3" key="1">
    <citation type="journal article" date="2020" name="Nature">
        <title>Six reference-quality genomes reveal evolution of bat adaptations.</title>
        <authorList>
            <person name="Jebb D."/>
            <person name="Huang Z."/>
            <person name="Pippel M."/>
            <person name="Hughes G.M."/>
            <person name="Lavrichenko K."/>
            <person name="Devanna P."/>
            <person name="Winkler S."/>
            <person name="Jermiin L.S."/>
            <person name="Skirmuntt E.C."/>
            <person name="Katzourakis A."/>
            <person name="Burkitt-Gray L."/>
            <person name="Ray D.A."/>
            <person name="Sullivan K.A.M."/>
            <person name="Roscito J.G."/>
            <person name="Kirilenko B.M."/>
            <person name="Davalos L.M."/>
            <person name="Corthals A.P."/>
            <person name="Power M.L."/>
            <person name="Jones G."/>
            <person name="Ransome R.D."/>
            <person name="Dechmann D.K.N."/>
            <person name="Locatelli A.G."/>
            <person name="Puechmaille S.J."/>
            <person name="Fedrigo O."/>
            <person name="Jarvis E.D."/>
            <person name="Hiller M."/>
            <person name="Vernes S.C."/>
            <person name="Myers E.W."/>
            <person name="Teeling E.C."/>
        </authorList>
    </citation>
    <scope>NUCLEOTIDE SEQUENCE [LARGE SCALE GENOMIC DNA]</scope>
    <source>
        <strain evidence="2">MPipKuh1</strain>
        <tissue evidence="2">Flight muscle</tissue>
    </source>
</reference>